<dbReference type="EMBL" id="JAQNDM010000001">
    <property type="protein sequence ID" value="MDC0706846.1"/>
    <property type="molecule type" value="Genomic_DNA"/>
</dbReference>
<organism evidence="3 4">
    <name type="scientific">Stigmatella ashevillensis</name>
    <dbReference type="NCBI Taxonomy" id="2995309"/>
    <lineage>
        <taxon>Bacteria</taxon>
        <taxon>Pseudomonadati</taxon>
        <taxon>Myxococcota</taxon>
        <taxon>Myxococcia</taxon>
        <taxon>Myxococcales</taxon>
        <taxon>Cystobacterineae</taxon>
        <taxon>Archangiaceae</taxon>
        <taxon>Stigmatella</taxon>
    </lineage>
</organism>
<accession>A0ABT5D3L4</accession>
<name>A0ABT5D3L4_9BACT</name>
<keyword evidence="1" id="KW-0813">Transport</keyword>
<keyword evidence="3" id="KW-0067">ATP-binding</keyword>
<dbReference type="GO" id="GO:0005524">
    <property type="term" value="F:ATP binding"/>
    <property type="evidence" value="ECO:0007669"/>
    <property type="project" value="UniProtKB-KW"/>
</dbReference>
<dbReference type="RefSeq" id="WP_272133883.1">
    <property type="nucleotide sequence ID" value="NZ_JAQNDM010000001.1"/>
</dbReference>
<evidence type="ECO:0000256" key="1">
    <source>
        <dbReference type="ARBA" id="ARBA00022448"/>
    </source>
</evidence>
<evidence type="ECO:0000313" key="4">
    <source>
        <dbReference type="Proteomes" id="UP001221838"/>
    </source>
</evidence>
<keyword evidence="4" id="KW-1185">Reference proteome</keyword>
<keyword evidence="3" id="KW-0547">Nucleotide-binding</keyword>
<dbReference type="Proteomes" id="UP001221838">
    <property type="component" value="Unassembled WGS sequence"/>
</dbReference>
<dbReference type="PANTHER" id="PTHR43023">
    <property type="entry name" value="PROTEIN TRIGALACTOSYLDIACYLGLYCEROL 3, CHLOROPLASTIC"/>
    <property type="match status" value="1"/>
</dbReference>
<feature type="domain" description="ABC transporter" evidence="2">
    <location>
        <begin position="32"/>
        <end position="113"/>
    </location>
</feature>
<dbReference type="Gene3D" id="3.40.50.300">
    <property type="entry name" value="P-loop containing nucleotide triphosphate hydrolases"/>
    <property type="match status" value="1"/>
</dbReference>
<dbReference type="PANTHER" id="PTHR43023:SF6">
    <property type="entry name" value="INTERMEMBRANE PHOSPHOLIPID TRANSPORT SYSTEM ATP-BINDING PROTEIN MLAF"/>
    <property type="match status" value="1"/>
</dbReference>
<evidence type="ECO:0000313" key="3">
    <source>
        <dbReference type="EMBL" id="MDC0706846.1"/>
    </source>
</evidence>
<sequence>MTAASRPPRVTSTRSMIQVVDLHKTFGEYKVLTGINVTVPEGSTCVILGGSGSGKTVLMKHMIGLLKPDHGQVVIDGEDIVPLGEERLEVVRRKFGMVFQAAALFDSMNVYENVAFPL</sequence>
<gene>
    <name evidence="3" type="ORF">POL68_00005</name>
</gene>
<dbReference type="InterPro" id="IPR003439">
    <property type="entry name" value="ABC_transporter-like_ATP-bd"/>
</dbReference>
<reference evidence="3 4" key="1">
    <citation type="submission" date="2022-11" db="EMBL/GenBank/DDBJ databases">
        <title>Minimal conservation of predation-associated metabolite biosynthetic gene clusters underscores biosynthetic potential of Myxococcota including descriptions for ten novel species: Archangium lansinium sp. nov., Myxococcus landrumus sp. nov., Nannocystis bai.</title>
        <authorList>
            <person name="Ahearne A."/>
            <person name="Stevens C."/>
            <person name="Dowd S."/>
        </authorList>
    </citation>
    <scope>NUCLEOTIDE SEQUENCE [LARGE SCALE GENOMIC DNA]</scope>
    <source>
        <strain evidence="3 4">NCWAL01</strain>
    </source>
</reference>
<dbReference type="InterPro" id="IPR027417">
    <property type="entry name" value="P-loop_NTPase"/>
</dbReference>
<comment type="caution">
    <text evidence="3">The sequence shown here is derived from an EMBL/GenBank/DDBJ whole genome shotgun (WGS) entry which is preliminary data.</text>
</comment>
<proteinExistence type="predicted"/>
<protein>
    <submittedName>
        <fullName evidence="3">ATP-binding cassette domain-containing protein</fullName>
    </submittedName>
</protein>
<dbReference type="Pfam" id="PF00005">
    <property type="entry name" value="ABC_tran"/>
    <property type="match status" value="1"/>
</dbReference>
<feature type="non-terminal residue" evidence="3">
    <location>
        <position position="118"/>
    </location>
</feature>
<dbReference type="SUPFAM" id="SSF52540">
    <property type="entry name" value="P-loop containing nucleoside triphosphate hydrolases"/>
    <property type="match status" value="1"/>
</dbReference>
<evidence type="ECO:0000259" key="2">
    <source>
        <dbReference type="Pfam" id="PF00005"/>
    </source>
</evidence>